<evidence type="ECO:0000313" key="2">
    <source>
        <dbReference type="RefSeq" id="XP_026679060.1"/>
    </source>
</evidence>
<organism evidence="1 2">
    <name type="scientific">Diaphorina citri</name>
    <name type="common">Asian citrus psyllid</name>
    <dbReference type="NCBI Taxonomy" id="121845"/>
    <lineage>
        <taxon>Eukaryota</taxon>
        <taxon>Metazoa</taxon>
        <taxon>Ecdysozoa</taxon>
        <taxon>Arthropoda</taxon>
        <taxon>Hexapoda</taxon>
        <taxon>Insecta</taxon>
        <taxon>Pterygota</taxon>
        <taxon>Neoptera</taxon>
        <taxon>Paraneoptera</taxon>
        <taxon>Hemiptera</taxon>
        <taxon>Sternorrhyncha</taxon>
        <taxon>Psylloidea</taxon>
        <taxon>Psyllidae</taxon>
        <taxon>Diaphorininae</taxon>
        <taxon>Diaphorina</taxon>
    </lineage>
</organism>
<dbReference type="Proteomes" id="UP000079169">
    <property type="component" value="Unplaced"/>
</dbReference>
<dbReference type="GeneID" id="113467205"/>
<accession>A0A3Q0IXB7</accession>
<keyword evidence="1" id="KW-1185">Reference proteome</keyword>
<protein>
    <submittedName>
        <fullName evidence="2">Uncharacterized protein LOC113467205</fullName>
    </submittedName>
</protein>
<gene>
    <name evidence="2" type="primary">LOC113467205</name>
</gene>
<name>A0A3Q0IXB7_DIACI</name>
<dbReference type="PaxDb" id="121845-A0A3Q0IXB7"/>
<dbReference type="AlphaFoldDB" id="A0A3Q0IXB7"/>
<sequence length="114" mass="13113">MPSWNYAFRNRANIQIQLRIGRVRGKHSKGSRMGNSGLKKFRKFKMSETSTAGVDPAFANINTSFTTFLIWRVERAPYSILLRKEPYKVYGTMEQHIHFWLGKNTSTDEAAVAV</sequence>
<dbReference type="RefSeq" id="XP_026679060.1">
    <property type="nucleotide sequence ID" value="XM_026823259.1"/>
</dbReference>
<proteinExistence type="predicted"/>
<evidence type="ECO:0000313" key="1">
    <source>
        <dbReference type="Proteomes" id="UP000079169"/>
    </source>
</evidence>
<dbReference type="KEGG" id="dci:113467205"/>
<reference evidence="2" key="1">
    <citation type="submission" date="2025-08" db="UniProtKB">
        <authorList>
            <consortium name="RefSeq"/>
        </authorList>
    </citation>
    <scope>IDENTIFICATION</scope>
</reference>